<dbReference type="Gene3D" id="3.30.300.30">
    <property type="match status" value="1"/>
</dbReference>
<dbReference type="Proteomes" id="UP001107558">
    <property type="component" value="Chromosome 1"/>
</dbReference>
<comment type="caution">
    <text evidence="5">The sequence shown here is derived from an EMBL/GenBank/DDBJ whole genome shotgun (WGS) entry which is preliminary data.</text>
</comment>
<name>A0A9J6CLA8_POLVA</name>
<dbReference type="InterPro" id="IPR045851">
    <property type="entry name" value="AMP-bd_C_sf"/>
</dbReference>
<evidence type="ECO:0000313" key="6">
    <source>
        <dbReference type="Proteomes" id="UP001107558"/>
    </source>
</evidence>
<dbReference type="PANTHER" id="PTHR24096:SF353">
    <property type="entry name" value="GH16244P-RELATED"/>
    <property type="match status" value="1"/>
</dbReference>
<keyword evidence="2" id="KW-0576">Peroxisome</keyword>
<dbReference type="InterPro" id="IPR020845">
    <property type="entry name" value="AMP-binding_CS"/>
</dbReference>
<dbReference type="GO" id="GO:0004467">
    <property type="term" value="F:long-chain fatty acid-CoA ligase activity"/>
    <property type="evidence" value="ECO:0007669"/>
    <property type="project" value="TreeGrafter"/>
</dbReference>
<dbReference type="GO" id="GO:0005777">
    <property type="term" value="C:peroxisome"/>
    <property type="evidence" value="ECO:0007669"/>
    <property type="project" value="UniProtKB-SubCell"/>
</dbReference>
<dbReference type="SUPFAM" id="SSF56801">
    <property type="entry name" value="Acetyl-CoA synthetase-like"/>
    <property type="match status" value="1"/>
</dbReference>
<reference evidence="5" key="1">
    <citation type="submission" date="2021-03" db="EMBL/GenBank/DDBJ databases">
        <title>Chromosome level genome of the anhydrobiotic midge Polypedilum vanderplanki.</title>
        <authorList>
            <person name="Yoshida Y."/>
            <person name="Kikawada T."/>
            <person name="Gusev O."/>
        </authorList>
    </citation>
    <scope>NUCLEOTIDE SEQUENCE</scope>
    <source>
        <strain evidence="5">NIAS01</strain>
        <tissue evidence="5">Whole body or cell culture</tissue>
    </source>
</reference>
<dbReference type="InterPro" id="IPR000873">
    <property type="entry name" value="AMP-dep_synth/lig_dom"/>
</dbReference>
<feature type="domain" description="AMP-binding enzyme C-terminal" evidence="4">
    <location>
        <begin position="439"/>
        <end position="514"/>
    </location>
</feature>
<dbReference type="AlphaFoldDB" id="A0A9J6CLA8"/>
<sequence>MVHYDPITRILHGPKLPQVYSSNVTLGQVILKKLYKTPDKVIQVCDDDGIELTCSQMTKYMINIAKNLSKLGFQSGDIAGLLAVWSTYTAPTIFACSLLSMPLNPIDTSFSVNQIVHIYRQTQPKIVFCDHDVIDKLMAALGILESEATIVILTERINGLLHVSDLLHDCDVSDDFIYQTHSNEKCSLIICTSGSSGNPKLACLTHLQQLQNFTWINNFNPDFFSFNMTSPYWLSGLNCMIFQFLHGRKRLITSKPYTPETFLNLIEKYKINDTFLVPPLLSLLIDTPRFKEADLSSIKYFVTGGLYVSENLRIVVQQKLINGKIKIGYGMTEFGGLLAETQDEFHLGTSVGYPTHNTEVKIQLDDGTSGGISEIGEILVRHPVRFLGYYKNCHKNIIDDEGWLHTSDMGFIDKYHEINIIGQRIFAIKSFYNEFFPSEVEEIIEAVDGVKQVVIVGTPDPVDIEKTTALIVKEPNSNVTEDLIYEATSTLPIYKQPRGGIFFLDNLPLTSTGKIKRKEAKELAKKLTFERNNHNDLPA</sequence>
<evidence type="ECO:0000259" key="3">
    <source>
        <dbReference type="Pfam" id="PF00501"/>
    </source>
</evidence>
<dbReference type="Pfam" id="PF00501">
    <property type="entry name" value="AMP-binding"/>
    <property type="match status" value="1"/>
</dbReference>
<dbReference type="PANTHER" id="PTHR24096">
    <property type="entry name" value="LONG-CHAIN-FATTY-ACID--COA LIGASE"/>
    <property type="match status" value="1"/>
</dbReference>
<dbReference type="OrthoDB" id="10253869at2759"/>
<protein>
    <submittedName>
        <fullName evidence="5">Uncharacterized protein</fullName>
    </submittedName>
</protein>
<keyword evidence="6" id="KW-1185">Reference proteome</keyword>
<dbReference type="PROSITE" id="PS00455">
    <property type="entry name" value="AMP_BINDING"/>
    <property type="match status" value="1"/>
</dbReference>
<feature type="domain" description="AMP-dependent synthetase/ligase" evidence="3">
    <location>
        <begin position="35"/>
        <end position="390"/>
    </location>
</feature>
<dbReference type="FunFam" id="3.40.50.12780:FF:000025">
    <property type="entry name" value="luciferin 4-monooxygenase"/>
    <property type="match status" value="1"/>
</dbReference>
<accession>A0A9J6CLA8</accession>
<evidence type="ECO:0000259" key="4">
    <source>
        <dbReference type="Pfam" id="PF13193"/>
    </source>
</evidence>
<dbReference type="InterPro" id="IPR025110">
    <property type="entry name" value="AMP-bd_C"/>
</dbReference>
<organism evidence="5 6">
    <name type="scientific">Polypedilum vanderplanki</name>
    <name type="common">Sleeping chironomid midge</name>
    <dbReference type="NCBI Taxonomy" id="319348"/>
    <lineage>
        <taxon>Eukaryota</taxon>
        <taxon>Metazoa</taxon>
        <taxon>Ecdysozoa</taxon>
        <taxon>Arthropoda</taxon>
        <taxon>Hexapoda</taxon>
        <taxon>Insecta</taxon>
        <taxon>Pterygota</taxon>
        <taxon>Neoptera</taxon>
        <taxon>Endopterygota</taxon>
        <taxon>Diptera</taxon>
        <taxon>Nematocera</taxon>
        <taxon>Chironomoidea</taxon>
        <taxon>Chironomidae</taxon>
        <taxon>Chironominae</taxon>
        <taxon>Polypedilum</taxon>
        <taxon>Polypedilum</taxon>
    </lineage>
</organism>
<dbReference type="EMBL" id="JADBJN010000001">
    <property type="protein sequence ID" value="KAG5682435.1"/>
    <property type="molecule type" value="Genomic_DNA"/>
</dbReference>
<proteinExistence type="predicted"/>
<evidence type="ECO:0000313" key="5">
    <source>
        <dbReference type="EMBL" id="KAG5682435.1"/>
    </source>
</evidence>
<gene>
    <name evidence="5" type="ORF">PVAND_011788</name>
</gene>
<comment type="subcellular location">
    <subcellularLocation>
        <location evidence="1">Peroxisome</location>
    </subcellularLocation>
</comment>
<evidence type="ECO:0000256" key="1">
    <source>
        <dbReference type="ARBA" id="ARBA00004275"/>
    </source>
</evidence>
<evidence type="ECO:0000256" key="2">
    <source>
        <dbReference type="ARBA" id="ARBA00023140"/>
    </source>
</evidence>
<dbReference type="Gene3D" id="3.40.50.12780">
    <property type="entry name" value="N-terminal domain of ligase-like"/>
    <property type="match status" value="1"/>
</dbReference>
<dbReference type="InterPro" id="IPR042099">
    <property type="entry name" value="ANL_N_sf"/>
</dbReference>
<dbReference type="Pfam" id="PF13193">
    <property type="entry name" value="AMP-binding_C"/>
    <property type="match status" value="1"/>
</dbReference>
<dbReference type="GO" id="GO:0046949">
    <property type="term" value="P:fatty-acyl-CoA biosynthetic process"/>
    <property type="evidence" value="ECO:0007669"/>
    <property type="project" value="TreeGrafter"/>
</dbReference>